<proteinExistence type="predicted"/>
<comment type="caution">
    <text evidence="1">The sequence shown here is derived from an EMBL/GenBank/DDBJ whole genome shotgun (WGS) entry which is preliminary data.</text>
</comment>
<evidence type="ECO:0000313" key="2">
    <source>
        <dbReference type="Proteomes" id="UP001383192"/>
    </source>
</evidence>
<dbReference type="Proteomes" id="UP001383192">
    <property type="component" value="Unassembled WGS sequence"/>
</dbReference>
<dbReference type="EMBL" id="JAYKXP010000359">
    <property type="protein sequence ID" value="KAK7014475.1"/>
    <property type="molecule type" value="Genomic_DNA"/>
</dbReference>
<gene>
    <name evidence="1" type="ORF">VNI00_019331</name>
</gene>
<organism evidence="1 2">
    <name type="scientific">Paramarasmius palmivorus</name>
    <dbReference type="NCBI Taxonomy" id="297713"/>
    <lineage>
        <taxon>Eukaryota</taxon>
        <taxon>Fungi</taxon>
        <taxon>Dikarya</taxon>
        <taxon>Basidiomycota</taxon>
        <taxon>Agaricomycotina</taxon>
        <taxon>Agaricomycetes</taxon>
        <taxon>Agaricomycetidae</taxon>
        <taxon>Agaricales</taxon>
        <taxon>Marasmiineae</taxon>
        <taxon>Marasmiaceae</taxon>
        <taxon>Paramarasmius</taxon>
    </lineage>
</organism>
<reference evidence="1 2" key="1">
    <citation type="submission" date="2024-01" db="EMBL/GenBank/DDBJ databases">
        <title>A draft genome for a cacao thread blight-causing isolate of Paramarasmius palmivorus.</title>
        <authorList>
            <person name="Baruah I.K."/>
            <person name="Bukari Y."/>
            <person name="Amoako-Attah I."/>
            <person name="Meinhardt L.W."/>
            <person name="Bailey B.A."/>
            <person name="Cohen S.P."/>
        </authorList>
    </citation>
    <scope>NUCLEOTIDE SEQUENCE [LARGE SCALE GENOMIC DNA]</scope>
    <source>
        <strain evidence="1 2">GH-12</strain>
    </source>
</reference>
<dbReference type="Gene3D" id="3.40.462.20">
    <property type="match status" value="1"/>
</dbReference>
<sequence>MSGLMEHLGGAGFDIDDLWAVEIEVHGGVHSAIKSVPLESTAFGRRNSLFTFQLYGSTDVRLPQWDDSIFGFVHGVVDKVVTHMPDNWGYG</sequence>
<dbReference type="AlphaFoldDB" id="A0AAW0API0"/>
<name>A0AAW0API0_9AGAR</name>
<evidence type="ECO:0000313" key="1">
    <source>
        <dbReference type="EMBL" id="KAK7014475.1"/>
    </source>
</evidence>
<keyword evidence="2" id="KW-1185">Reference proteome</keyword>
<accession>A0AAW0API0</accession>
<protein>
    <submittedName>
        <fullName evidence="1">Uncharacterized protein</fullName>
    </submittedName>
</protein>